<keyword evidence="8" id="KW-0812">Transmembrane</keyword>
<keyword evidence="8" id="KW-1133">Transmembrane helix</keyword>
<keyword evidence="6" id="KW-0067">ATP-binding</keyword>
<keyword evidence="11" id="KW-1185">Reference proteome</keyword>
<name>A0ABP5BNW5_9ACTN</name>
<reference evidence="11" key="1">
    <citation type="journal article" date="2019" name="Int. J. Syst. Evol. Microbiol.">
        <title>The Global Catalogue of Microorganisms (GCM) 10K type strain sequencing project: providing services to taxonomists for standard genome sequencing and annotation.</title>
        <authorList>
            <consortium name="The Broad Institute Genomics Platform"/>
            <consortium name="The Broad Institute Genome Sequencing Center for Infectious Disease"/>
            <person name="Wu L."/>
            <person name="Ma J."/>
        </authorList>
    </citation>
    <scope>NUCLEOTIDE SEQUENCE [LARGE SCALE GENOMIC DNA]</scope>
    <source>
        <strain evidence="11">JCM 16013</strain>
    </source>
</reference>
<keyword evidence="5" id="KW-0418">Kinase</keyword>
<dbReference type="Pfam" id="PF00069">
    <property type="entry name" value="Pkinase"/>
    <property type="match status" value="1"/>
</dbReference>
<feature type="compositionally biased region" description="Polar residues" evidence="7">
    <location>
        <begin position="302"/>
        <end position="311"/>
    </location>
</feature>
<dbReference type="InterPro" id="IPR011009">
    <property type="entry name" value="Kinase-like_dom_sf"/>
</dbReference>
<dbReference type="InterPro" id="IPR008972">
    <property type="entry name" value="Cupredoxin"/>
</dbReference>
<keyword evidence="2" id="KW-0723">Serine/threonine-protein kinase</keyword>
<evidence type="ECO:0000256" key="8">
    <source>
        <dbReference type="SAM" id="Phobius"/>
    </source>
</evidence>
<evidence type="ECO:0000313" key="11">
    <source>
        <dbReference type="Proteomes" id="UP001499854"/>
    </source>
</evidence>
<dbReference type="EC" id="2.7.11.1" evidence="1"/>
<feature type="compositionally biased region" description="Polar residues" evidence="7">
    <location>
        <begin position="578"/>
        <end position="587"/>
    </location>
</feature>
<dbReference type="InterPro" id="IPR000719">
    <property type="entry name" value="Prot_kinase_dom"/>
</dbReference>
<keyword evidence="3" id="KW-0808">Transferase</keyword>
<dbReference type="CDD" id="cd14014">
    <property type="entry name" value="STKc_PknB_like"/>
    <property type="match status" value="1"/>
</dbReference>
<dbReference type="Gene3D" id="3.30.200.20">
    <property type="entry name" value="Phosphorylase Kinase, domain 1"/>
    <property type="match status" value="1"/>
</dbReference>
<dbReference type="InterPro" id="IPR008271">
    <property type="entry name" value="Ser/Thr_kinase_AS"/>
</dbReference>
<organism evidence="10 11">
    <name type="scientific">Catenulispora subtropica</name>
    <dbReference type="NCBI Taxonomy" id="450798"/>
    <lineage>
        <taxon>Bacteria</taxon>
        <taxon>Bacillati</taxon>
        <taxon>Actinomycetota</taxon>
        <taxon>Actinomycetes</taxon>
        <taxon>Catenulisporales</taxon>
        <taxon>Catenulisporaceae</taxon>
        <taxon>Catenulispora</taxon>
    </lineage>
</organism>
<dbReference type="PROSITE" id="PS50011">
    <property type="entry name" value="PROTEIN_KINASE_DOM"/>
    <property type="match status" value="1"/>
</dbReference>
<dbReference type="PROSITE" id="PS00108">
    <property type="entry name" value="PROTEIN_KINASE_ST"/>
    <property type="match status" value="1"/>
</dbReference>
<dbReference type="Gene3D" id="1.10.510.10">
    <property type="entry name" value="Transferase(Phosphotransferase) domain 1"/>
    <property type="match status" value="1"/>
</dbReference>
<dbReference type="PANTHER" id="PTHR43289:SF6">
    <property type="entry name" value="SERINE_THREONINE-PROTEIN KINASE NEKL-3"/>
    <property type="match status" value="1"/>
</dbReference>
<evidence type="ECO:0000256" key="7">
    <source>
        <dbReference type="SAM" id="MobiDB-lite"/>
    </source>
</evidence>
<keyword evidence="4" id="KW-0547">Nucleotide-binding</keyword>
<dbReference type="PANTHER" id="PTHR43289">
    <property type="entry name" value="MITOGEN-ACTIVATED PROTEIN KINASE KINASE KINASE 20-RELATED"/>
    <property type="match status" value="1"/>
</dbReference>
<evidence type="ECO:0000256" key="3">
    <source>
        <dbReference type="ARBA" id="ARBA00022679"/>
    </source>
</evidence>
<evidence type="ECO:0000256" key="4">
    <source>
        <dbReference type="ARBA" id="ARBA00022741"/>
    </source>
</evidence>
<protein>
    <recommendedName>
        <fullName evidence="1">non-specific serine/threonine protein kinase</fullName>
        <ecNumber evidence="1">2.7.11.1</ecNumber>
    </recommendedName>
</protein>
<evidence type="ECO:0000256" key="5">
    <source>
        <dbReference type="ARBA" id="ARBA00022777"/>
    </source>
</evidence>
<evidence type="ECO:0000256" key="1">
    <source>
        <dbReference type="ARBA" id="ARBA00012513"/>
    </source>
</evidence>
<accession>A0ABP5BNW5</accession>
<gene>
    <name evidence="10" type="ORF">GCM10009838_01060</name>
</gene>
<dbReference type="SUPFAM" id="SSF56112">
    <property type="entry name" value="Protein kinase-like (PK-like)"/>
    <property type="match status" value="1"/>
</dbReference>
<dbReference type="Proteomes" id="UP001499854">
    <property type="component" value="Unassembled WGS sequence"/>
</dbReference>
<dbReference type="RefSeq" id="WP_344654860.1">
    <property type="nucleotide sequence ID" value="NZ_BAAAQM010000001.1"/>
</dbReference>
<feature type="region of interest" description="Disordered" evidence="7">
    <location>
        <begin position="567"/>
        <end position="587"/>
    </location>
</feature>
<dbReference type="EMBL" id="BAAAQM010000001">
    <property type="protein sequence ID" value="GAA1949780.1"/>
    <property type="molecule type" value="Genomic_DNA"/>
</dbReference>
<feature type="region of interest" description="Disordered" evidence="7">
    <location>
        <begin position="302"/>
        <end position="326"/>
    </location>
</feature>
<feature type="domain" description="Protein kinase" evidence="9">
    <location>
        <begin position="16"/>
        <end position="274"/>
    </location>
</feature>
<dbReference type="SUPFAM" id="SSF49503">
    <property type="entry name" value="Cupredoxins"/>
    <property type="match status" value="1"/>
</dbReference>
<feature type="transmembrane region" description="Helical" evidence="8">
    <location>
        <begin position="330"/>
        <end position="352"/>
    </location>
</feature>
<sequence length="587" mass="61943">MTVDDEAQGTAIGGRYRLLTVIASGGMGTIWEGRDEQLGRLVAVKEVSLDLIPPIQRPEFLQRAVNEGRTTAALADHPNIVTVYDVVIQDGVPWTVLQLVRGRSLAERLQAGPMPEAEAADLARQLLSALGFAHAAGITHRDVKPLNIMLNDGDGRALLTDFGIAKNQDHDSLTRTGVVIGSTPYMAPERHEGYADGPAADLFSLGVTLFEALEGYSPFAKDTRTGTVTAILVKPLPPMEHAGHLAPLIQALTQKNPDDRPTAQQAAAMLGTAIPAPGHAAPSAQALGGQVRFPSTMPANGQTVVAQQPSDEGSAANAASPRRRPRKKRLAIGVSVVVVALGASASGAWMLFHWADKALANCTPSGGFGGGTVDPVTRPIPAIPPGTPHAPTLVAPADESVFTLGQPIELRWAAPSGHAFELALSSNNSDFERYSWKQASGCIFQPTTPGLYAWTLMERPGLKTGLGGPWSETRLIKVVSPGESAVDQFSNSPHPPTLVSPGDRIEVAAGQPVTLTWTTTGRLSKVLLRYPDGTDHSSDWQDGQTYTFTPTTPGQYAWGVWGSNDSTAPGLGHGTSGGSEQRTITVK</sequence>
<evidence type="ECO:0000256" key="2">
    <source>
        <dbReference type="ARBA" id="ARBA00022527"/>
    </source>
</evidence>
<comment type="caution">
    <text evidence="10">The sequence shown here is derived from an EMBL/GenBank/DDBJ whole genome shotgun (WGS) entry which is preliminary data.</text>
</comment>
<dbReference type="SMART" id="SM00220">
    <property type="entry name" value="S_TKc"/>
    <property type="match status" value="1"/>
</dbReference>
<evidence type="ECO:0000259" key="9">
    <source>
        <dbReference type="PROSITE" id="PS50011"/>
    </source>
</evidence>
<keyword evidence="8" id="KW-0472">Membrane</keyword>
<evidence type="ECO:0000313" key="10">
    <source>
        <dbReference type="EMBL" id="GAA1949780.1"/>
    </source>
</evidence>
<evidence type="ECO:0000256" key="6">
    <source>
        <dbReference type="ARBA" id="ARBA00022840"/>
    </source>
</evidence>
<proteinExistence type="predicted"/>